<sequence length="203" mass="23566">MEIKDTYRTLDFPSEEVLYKEKNSKFFGYAYPISSEDEAKTILEDLRKQHNSARHWCYAFQIGTEKIYFRANDDGEPSNSAGMPIYGQIQSFDVTNVLVVVVRYFGGIKLGVGGLISAYKTGAQMALETSEIVEKTIDIHYIIKFDYKNMNKVMRVIKEKNLDIVSQKMEMSCEIEIKTRKKNAEMIFDIFSNLYEIDIKRKE</sequence>
<evidence type="ECO:0000259" key="2">
    <source>
        <dbReference type="Pfam" id="PF01205"/>
    </source>
</evidence>
<evidence type="ECO:0000313" key="4">
    <source>
        <dbReference type="Proteomes" id="UP000271937"/>
    </source>
</evidence>
<protein>
    <submittedName>
        <fullName evidence="3">YigZ family protein</fullName>
    </submittedName>
</protein>
<reference evidence="3 4" key="1">
    <citation type="submission" date="2018-11" db="EMBL/GenBank/DDBJ databases">
        <title>Flavobacterium sp. nov., YIM 102600 draft genome.</title>
        <authorList>
            <person name="Li G."/>
            <person name="Jiang Y."/>
        </authorList>
    </citation>
    <scope>NUCLEOTIDE SEQUENCE [LARGE SCALE GENOMIC DNA]</scope>
    <source>
        <strain evidence="3 4">YIM 102600</strain>
    </source>
</reference>
<evidence type="ECO:0000256" key="1">
    <source>
        <dbReference type="ARBA" id="ARBA00007665"/>
    </source>
</evidence>
<dbReference type="PANTHER" id="PTHR16301">
    <property type="entry name" value="IMPACT-RELATED"/>
    <property type="match status" value="1"/>
</dbReference>
<dbReference type="Proteomes" id="UP000271937">
    <property type="component" value="Unassembled WGS sequence"/>
</dbReference>
<dbReference type="GO" id="GO:0006446">
    <property type="term" value="P:regulation of translational initiation"/>
    <property type="evidence" value="ECO:0007669"/>
    <property type="project" value="TreeGrafter"/>
</dbReference>
<dbReference type="Gene3D" id="3.30.230.30">
    <property type="entry name" value="Impact, N-terminal domain"/>
    <property type="match status" value="1"/>
</dbReference>
<dbReference type="Pfam" id="PF01205">
    <property type="entry name" value="Impact_N"/>
    <property type="match status" value="1"/>
</dbReference>
<dbReference type="InterPro" id="IPR020568">
    <property type="entry name" value="Ribosomal_Su5_D2-typ_SF"/>
</dbReference>
<dbReference type="GO" id="GO:0005737">
    <property type="term" value="C:cytoplasm"/>
    <property type="evidence" value="ECO:0007669"/>
    <property type="project" value="TreeGrafter"/>
</dbReference>
<proteinExistence type="inferred from homology"/>
<dbReference type="EMBL" id="RQVR01000011">
    <property type="protein sequence ID" value="RRJ90500.1"/>
    <property type="molecule type" value="Genomic_DNA"/>
</dbReference>
<dbReference type="PANTHER" id="PTHR16301:SF20">
    <property type="entry name" value="IMPACT FAMILY MEMBER YIGZ"/>
    <property type="match status" value="1"/>
</dbReference>
<dbReference type="OrthoDB" id="9813771at2"/>
<dbReference type="InterPro" id="IPR023582">
    <property type="entry name" value="Impact"/>
</dbReference>
<dbReference type="RefSeq" id="WP_125013083.1">
    <property type="nucleotide sequence ID" value="NZ_RQVR01000011.1"/>
</dbReference>
<comment type="caution">
    <text evidence="3">The sequence shown here is derived from an EMBL/GenBank/DDBJ whole genome shotgun (WGS) entry which is preliminary data.</text>
</comment>
<accession>A0A3P3W657</accession>
<keyword evidence="4" id="KW-1185">Reference proteome</keyword>
<organism evidence="3 4">
    <name type="scientific">Flavobacterium macacae</name>
    <dbReference type="NCBI Taxonomy" id="2488993"/>
    <lineage>
        <taxon>Bacteria</taxon>
        <taxon>Pseudomonadati</taxon>
        <taxon>Bacteroidota</taxon>
        <taxon>Flavobacteriia</taxon>
        <taxon>Flavobacteriales</taxon>
        <taxon>Flavobacteriaceae</taxon>
        <taxon>Flavobacterium</taxon>
    </lineage>
</organism>
<dbReference type="InterPro" id="IPR036956">
    <property type="entry name" value="Impact_N_sf"/>
</dbReference>
<gene>
    <name evidence="3" type="ORF">EG849_10730</name>
</gene>
<dbReference type="InterPro" id="IPR001498">
    <property type="entry name" value="Impact_N"/>
</dbReference>
<evidence type="ECO:0000313" key="3">
    <source>
        <dbReference type="EMBL" id="RRJ90500.1"/>
    </source>
</evidence>
<name>A0A3P3W657_9FLAO</name>
<feature type="domain" description="Impact N-terminal" evidence="2">
    <location>
        <begin position="22"/>
        <end position="127"/>
    </location>
</feature>
<dbReference type="AlphaFoldDB" id="A0A3P3W657"/>
<comment type="similarity">
    <text evidence="1">Belongs to the IMPACT family.</text>
</comment>
<dbReference type="SUPFAM" id="SSF54211">
    <property type="entry name" value="Ribosomal protein S5 domain 2-like"/>
    <property type="match status" value="1"/>
</dbReference>